<evidence type="ECO:0000256" key="5">
    <source>
        <dbReference type="ARBA" id="ARBA00023002"/>
    </source>
</evidence>
<dbReference type="Gene3D" id="3.20.20.70">
    <property type="entry name" value="Aldolase class I"/>
    <property type="match status" value="1"/>
</dbReference>
<proteinExistence type="predicted"/>
<dbReference type="KEGG" id="crs:FQB35_00985"/>
<dbReference type="SUPFAM" id="SSF51412">
    <property type="entry name" value="Inosine monophosphate dehydrogenase (IMPDH)"/>
    <property type="match status" value="1"/>
</dbReference>
<evidence type="ECO:0000256" key="3">
    <source>
        <dbReference type="ARBA" id="ARBA00022630"/>
    </source>
</evidence>
<gene>
    <name evidence="6" type="ORF">FQB35_00985</name>
</gene>
<comment type="function">
    <text evidence="1">Nitronate monooxygenase that uses molecular oxygen to catalyze the oxidative denitrification of alkyl nitronates. Acts on propionate 3-nitronate (P3N), the presumed physiological substrate. Probably functions in the detoxification of P3N, a metabolic poison produced by plants and fungi as a defense mechanism.</text>
</comment>
<keyword evidence="5" id="KW-0560">Oxidoreductase</keyword>
<evidence type="ECO:0000256" key="2">
    <source>
        <dbReference type="ARBA" id="ARBA00013457"/>
    </source>
</evidence>
<dbReference type="EMBL" id="CP042243">
    <property type="protein sequence ID" value="QEK13546.1"/>
    <property type="molecule type" value="Genomic_DNA"/>
</dbReference>
<dbReference type="PANTHER" id="PTHR32332">
    <property type="entry name" value="2-NITROPROPANE DIOXYGENASE"/>
    <property type="match status" value="1"/>
</dbReference>
<dbReference type="GO" id="GO:0018580">
    <property type="term" value="F:nitronate monooxygenase activity"/>
    <property type="evidence" value="ECO:0007669"/>
    <property type="project" value="InterPro"/>
</dbReference>
<evidence type="ECO:0000256" key="4">
    <source>
        <dbReference type="ARBA" id="ARBA00022643"/>
    </source>
</evidence>
<accession>A0A5C0SIL2</accession>
<sequence length="357" mass="38758">MNIPELKIGNLIAKVPIVQGGMGVGVSLSNLAAAVANCGAIGVISGVEPGFDLENYHKDKFQANIDGLTYHIRRAKKLAPKGIIGVNIMTALTNFEEMVKVAVKEKVDIIFSGAGMPMKLPELVKDSITKIAPIVSSGKVAKLICKQWDRKHNYLPDAIVVEGPEAGGHLGFSVDALEDKENFSLKSLVQEVLEAIKPFEEKYNKKIPIIAGGGLYDAKDIGEILKAGASGVQMATRFVPTYECDASEAFKQAYIDAKEEDIIIIKSPVGMPGRAIKNSFIESVYKNGKPKDIKCVNCLKPCNPKETLYCIADALIQAQRGNLERGFAFAGAKVYKINKITSVKEIIDELMEGLRNY</sequence>
<dbReference type="AlphaFoldDB" id="A0A5C0SIL2"/>
<dbReference type="InterPro" id="IPR004136">
    <property type="entry name" value="NMO"/>
</dbReference>
<keyword evidence="6" id="KW-0503">Monooxygenase</keyword>
<dbReference type="OrthoDB" id="9778912at2"/>
<dbReference type="Proteomes" id="UP000324646">
    <property type="component" value="Chromosome"/>
</dbReference>
<dbReference type="InterPro" id="IPR013785">
    <property type="entry name" value="Aldolase_TIM"/>
</dbReference>
<protein>
    <recommendedName>
        <fullName evidence="2">Probable nitronate monooxygenase</fullName>
    </recommendedName>
</protein>
<dbReference type="Pfam" id="PF03060">
    <property type="entry name" value="NMO"/>
    <property type="match status" value="1"/>
</dbReference>
<evidence type="ECO:0000313" key="6">
    <source>
        <dbReference type="EMBL" id="QEK13546.1"/>
    </source>
</evidence>
<organism evidence="6 7">
    <name type="scientific">Crassaminicella thermophila</name>
    <dbReference type="NCBI Taxonomy" id="2599308"/>
    <lineage>
        <taxon>Bacteria</taxon>
        <taxon>Bacillati</taxon>
        <taxon>Bacillota</taxon>
        <taxon>Clostridia</taxon>
        <taxon>Eubacteriales</taxon>
        <taxon>Clostridiaceae</taxon>
        <taxon>Crassaminicella</taxon>
    </lineage>
</organism>
<keyword evidence="4" id="KW-0288">FMN</keyword>
<dbReference type="CDD" id="cd04730">
    <property type="entry name" value="NPD_like"/>
    <property type="match status" value="1"/>
</dbReference>
<evidence type="ECO:0000256" key="1">
    <source>
        <dbReference type="ARBA" id="ARBA00003535"/>
    </source>
</evidence>
<reference evidence="6 7" key="1">
    <citation type="submission" date="2019-07" db="EMBL/GenBank/DDBJ databases">
        <title>Complete genome of Crassaminicella thermophila SY095.</title>
        <authorList>
            <person name="Li X."/>
        </authorList>
    </citation>
    <scope>NUCLEOTIDE SEQUENCE [LARGE SCALE GENOMIC DNA]</scope>
    <source>
        <strain evidence="6 7">SY095</strain>
    </source>
</reference>
<keyword evidence="3" id="KW-0285">Flavoprotein</keyword>
<keyword evidence="7" id="KW-1185">Reference proteome</keyword>
<dbReference type="RefSeq" id="WP_148810718.1">
    <property type="nucleotide sequence ID" value="NZ_CP042243.1"/>
</dbReference>
<dbReference type="PANTHER" id="PTHR32332:SF18">
    <property type="entry name" value="2-NITROPROPANE DIOXYGENASE"/>
    <property type="match status" value="1"/>
</dbReference>
<evidence type="ECO:0000313" key="7">
    <source>
        <dbReference type="Proteomes" id="UP000324646"/>
    </source>
</evidence>
<name>A0A5C0SIL2_CRATE</name>